<gene>
    <name evidence="2" type="ORF">QFZ26_001736</name>
</gene>
<dbReference type="RefSeq" id="WP_307041236.1">
    <property type="nucleotide sequence ID" value="NZ_JAUSYY010000001.1"/>
</dbReference>
<keyword evidence="1" id="KW-1133">Transmembrane helix</keyword>
<organism evidence="2 3">
    <name type="scientific">Agromyces ramosus</name>
    <dbReference type="NCBI Taxonomy" id="33879"/>
    <lineage>
        <taxon>Bacteria</taxon>
        <taxon>Bacillati</taxon>
        <taxon>Actinomycetota</taxon>
        <taxon>Actinomycetes</taxon>
        <taxon>Micrococcales</taxon>
        <taxon>Microbacteriaceae</taxon>
        <taxon>Agromyces</taxon>
    </lineage>
</organism>
<evidence type="ECO:0008006" key="4">
    <source>
        <dbReference type="Google" id="ProtNLM"/>
    </source>
</evidence>
<reference evidence="2 3" key="1">
    <citation type="submission" date="2023-07" db="EMBL/GenBank/DDBJ databases">
        <title>Comparative genomics of wheat-associated soil bacteria to identify genetic determinants of phenazine resistance.</title>
        <authorList>
            <person name="Mouncey N."/>
        </authorList>
    </citation>
    <scope>NUCLEOTIDE SEQUENCE [LARGE SCALE GENOMIC DNA]</scope>
    <source>
        <strain evidence="2 3">V3I3</strain>
    </source>
</reference>
<protein>
    <recommendedName>
        <fullName evidence="4">PH (Pleckstrin Homology) domain-containing protein</fullName>
    </recommendedName>
</protein>
<keyword evidence="1" id="KW-0472">Membrane</keyword>
<evidence type="ECO:0000313" key="3">
    <source>
        <dbReference type="Proteomes" id="UP001239083"/>
    </source>
</evidence>
<dbReference type="Proteomes" id="UP001239083">
    <property type="component" value="Unassembled WGS sequence"/>
</dbReference>
<name>A0ABU0R7W8_9MICO</name>
<evidence type="ECO:0000313" key="2">
    <source>
        <dbReference type="EMBL" id="MDQ0894181.1"/>
    </source>
</evidence>
<proteinExistence type="predicted"/>
<keyword evidence="3" id="KW-1185">Reference proteome</keyword>
<dbReference type="EMBL" id="JAUSYY010000001">
    <property type="protein sequence ID" value="MDQ0894181.1"/>
    <property type="molecule type" value="Genomic_DNA"/>
</dbReference>
<feature type="transmembrane region" description="Helical" evidence="1">
    <location>
        <begin position="18"/>
        <end position="36"/>
    </location>
</feature>
<sequence length="132" mass="14329">MDPATAIVTIPAWNPWPLAFPAMVLTVGIVLLIDGGQRGADRVREAGYVAFVFAALTGLAMTWTLSGIWDTQQRAAVFAELGYESPTFEGSLGISGGELQPLSFTAVRDGERVRGVLRHLGGDEWEIREIQR</sequence>
<comment type="caution">
    <text evidence="2">The sequence shown here is derived from an EMBL/GenBank/DDBJ whole genome shotgun (WGS) entry which is preliminary data.</text>
</comment>
<keyword evidence="1" id="KW-0812">Transmembrane</keyword>
<feature type="transmembrane region" description="Helical" evidence="1">
    <location>
        <begin position="48"/>
        <end position="69"/>
    </location>
</feature>
<evidence type="ECO:0000256" key="1">
    <source>
        <dbReference type="SAM" id="Phobius"/>
    </source>
</evidence>
<accession>A0ABU0R7W8</accession>